<reference evidence="1 2" key="1">
    <citation type="submission" date="2017-07" db="EMBL/GenBank/DDBJ databases">
        <title>Annotated genome sequence of Bacterioplanes sanyensis isolated from Red Sea.</title>
        <authorList>
            <person name="Rehman Z.U."/>
        </authorList>
    </citation>
    <scope>NUCLEOTIDE SEQUENCE [LARGE SCALE GENOMIC DNA]</scope>
    <source>
        <strain evidence="1 2">NV9</strain>
    </source>
</reference>
<proteinExistence type="predicted"/>
<name>A0A222FGJ8_9GAMM</name>
<evidence type="ECO:0008006" key="3">
    <source>
        <dbReference type="Google" id="ProtNLM"/>
    </source>
</evidence>
<sequence>MATGAIVLTLTPELLLGQGRDRACYQHPDDPMLCVKVAIRREKQTRRERRYFKVLQQQGKNTRQLARYKDTVATNLGTGAVFELIRDQDGALALTLRQAIEQQQLDASEVMPLVQRLRDYLFTQAICVRDLSPNNLMVRRTDSGSDLVVIDGVSNPGVNPLNFYWPWLARVYLNKAWQSFERKLNRLLPA</sequence>
<dbReference type="KEGG" id="bsan:CHH28_05565"/>
<accession>A0A222FGJ8</accession>
<dbReference type="AlphaFoldDB" id="A0A222FGJ8"/>
<gene>
    <name evidence="1" type="ORF">CHH28_05565</name>
</gene>
<dbReference type="Proteomes" id="UP000202440">
    <property type="component" value="Chromosome"/>
</dbReference>
<dbReference type="Pfam" id="PF10707">
    <property type="entry name" value="YrbL-PhoP_reg"/>
    <property type="match status" value="1"/>
</dbReference>
<evidence type="ECO:0000313" key="1">
    <source>
        <dbReference type="EMBL" id="ASP38185.1"/>
    </source>
</evidence>
<evidence type="ECO:0000313" key="2">
    <source>
        <dbReference type="Proteomes" id="UP000202440"/>
    </source>
</evidence>
<dbReference type="EMBL" id="CP022530">
    <property type="protein sequence ID" value="ASP38185.1"/>
    <property type="molecule type" value="Genomic_DNA"/>
</dbReference>
<keyword evidence="2" id="KW-1185">Reference proteome</keyword>
<protein>
    <recommendedName>
        <fullName evidence="3">Protein kinase domain-containing protein</fullName>
    </recommendedName>
</protein>
<dbReference type="InterPro" id="IPR019647">
    <property type="entry name" value="PhoP_reg_network_YrbL"/>
</dbReference>
<organism evidence="1 2">
    <name type="scientific">Bacterioplanes sanyensis</name>
    <dbReference type="NCBI Taxonomy" id="1249553"/>
    <lineage>
        <taxon>Bacteria</taxon>
        <taxon>Pseudomonadati</taxon>
        <taxon>Pseudomonadota</taxon>
        <taxon>Gammaproteobacteria</taxon>
        <taxon>Oceanospirillales</taxon>
        <taxon>Oceanospirillaceae</taxon>
        <taxon>Bacterioplanes</taxon>
    </lineage>
</organism>